<reference evidence="2 3" key="1">
    <citation type="journal article" date="2018" name="Mol. Genet. Genomics">
        <title>The red deer Cervus elaphus genome CerEla1.0: sequencing, annotating, genes, and chromosomes.</title>
        <authorList>
            <person name="Bana N.A."/>
            <person name="Nyiri A."/>
            <person name="Nagy J."/>
            <person name="Frank K."/>
            <person name="Nagy T."/>
            <person name="Steger V."/>
            <person name="Schiller M."/>
            <person name="Lakatos P."/>
            <person name="Sugar L."/>
            <person name="Horn P."/>
            <person name="Barta E."/>
            <person name="Orosz L."/>
        </authorList>
    </citation>
    <scope>NUCLEOTIDE SEQUENCE [LARGE SCALE GENOMIC DNA]</scope>
    <source>
        <strain evidence="2">Hungarian</strain>
    </source>
</reference>
<feature type="region of interest" description="Disordered" evidence="1">
    <location>
        <begin position="1"/>
        <end position="40"/>
    </location>
</feature>
<feature type="region of interest" description="Disordered" evidence="1">
    <location>
        <begin position="93"/>
        <end position="134"/>
    </location>
</feature>
<evidence type="ECO:0000256" key="1">
    <source>
        <dbReference type="SAM" id="MobiDB-lite"/>
    </source>
</evidence>
<evidence type="ECO:0000313" key="2">
    <source>
        <dbReference type="EMBL" id="OWK07764.1"/>
    </source>
</evidence>
<protein>
    <submittedName>
        <fullName evidence="2">Uncharacterized protein</fullName>
    </submittedName>
</protein>
<comment type="caution">
    <text evidence="2">The sequence shown here is derived from an EMBL/GenBank/DDBJ whole genome shotgun (WGS) entry which is preliminary data.</text>
</comment>
<evidence type="ECO:0000313" key="3">
    <source>
        <dbReference type="Proteomes" id="UP000242450"/>
    </source>
</evidence>
<gene>
    <name evidence="2" type="ORF">Celaphus_00008335</name>
</gene>
<name>A0A212CPL2_CEREH</name>
<dbReference type="AlphaFoldDB" id="A0A212CPL2"/>
<proteinExistence type="predicted"/>
<sequence>MRSEDSKDLTGEGPQETGRGQANRPGDALPSSPWLAQPSADTSTGLLYFSSSSFQNSQTPTSSSRTWIPPTCRAIVTMTSCLSLRTTEAHPYIGATPPHSASFPARPPHFPAGSPSPRTAPSAACRAERQEGAL</sequence>
<organism evidence="2 3">
    <name type="scientific">Cervus elaphus hippelaphus</name>
    <name type="common">European red deer</name>
    <dbReference type="NCBI Taxonomy" id="46360"/>
    <lineage>
        <taxon>Eukaryota</taxon>
        <taxon>Metazoa</taxon>
        <taxon>Chordata</taxon>
        <taxon>Craniata</taxon>
        <taxon>Vertebrata</taxon>
        <taxon>Euteleostomi</taxon>
        <taxon>Mammalia</taxon>
        <taxon>Eutheria</taxon>
        <taxon>Laurasiatheria</taxon>
        <taxon>Artiodactyla</taxon>
        <taxon>Ruminantia</taxon>
        <taxon>Pecora</taxon>
        <taxon>Cervidae</taxon>
        <taxon>Cervinae</taxon>
        <taxon>Cervus</taxon>
    </lineage>
</organism>
<dbReference type="EMBL" id="MKHE01000015">
    <property type="protein sequence ID" value="OWK07764.1"/>
    <property type="molecule type" value="Genomic_DNA"/>
</dbReference>
<accession>A0A212CPL2</accession>
<feature type="compositionally biased region" description="Basic and acidic residues" evidence="1">
    <location>
        <begin position="1"/>
        <end position="10"/>
    </location>
</feature>
<keyword evidence="3" id="KW-1185">Reference proteome</keyword>
<dbReference type="Proteomes" id="UP000242450">
    <property type="component" value="Chromosome 15"/>
</dbReference>